<dbReference type="InterPro" id="IPR013830">
    <property type="entry name" value="SGNH_hydro"/>
</dbReference>
<dbReference type="EMBL" id="NESQ01000016">
    <property type="protein sequence ID" value="PUU83254.1"/>
    <property type="molecule type" value="Genomic_DNA"/>
</dbReference>
<evidence type="ECO:0000259" key="4">
    <source>
        <dbReference type="Pfam" id="PF13472"/>
    </source>
</evidence>
<dbReference type="OrthoDB" id="5041285at2759"/>
<evidence type="ECO:0000256" key="1">
    <source>
        <dbReference type="ARBA" id="ARBA00008668"/>
    </source>
</evidence>
<evidence type="ECO:0000256" key="2">
    <source>
        <dbReference type="ARBA" id="ARBA00022801"/>
    </source>
</evidence>
<dbReference type="PANTHER" id="PTHR43695:SF1">
    <property type="entry name" value="RHAMNOGALACTURONAN ACETYLESTERASE"/>
    <property type="match status" value="1"/>
</dbReference>
<dbReference type="GO" id="GO:0016787">
    <property type="term" value="F:hydrolase activity"/>
    <property type="evidence" value="ECO:0007669"/>
    <property type="project" value="UniProtKB-KW"/>
</dbReference>
<dbReference type="InterPro" id="IPR036514">
    <property type="entry name" value="SGNH_hydro_sf"/>
</dbReference>
<accession>A0A2T7A697</accession>
<dbReference type="Proteomes" id="UP000244722">
    <property type="component" value="Unassembled WGS sequence"/>
</dbReference>
<comment type="similarity">
    <text evidence="1">Belongs to the 'GDSL' lipolytic enzyme family.</text>
</comment>
<dbReference type="STRING" id="42251.A0A2T7A697"/>
<feature type="domain" description="SGNH hydrolase-type esterase" evidence="4">
    <location>
        <begin position="32"/>
        <end position="232"/>
    </location>
</feature>
<organism evidence="5 6">
    <name type="scientific">Tuber borchii</name>
    <name type="common">White truffle</name>
    <dbReference type="NCBI Taxonomy" id="42251"/>
    <lineage>
        <taxon>Eukaryota</taxon>
        <taxon>Fungi</taxon>
        <taxon>Dikarya</taxon>
        <taxon>Ascomycota</taxon>
        <taxon>Pezizomycotina</taxon>
        <taxon>Pezizomycetes</taxon>
        <taxon>Pezizales</taxon>
        <taxon>Tuberaceae</taxon>
        <taxon>Tuber</taxon>
    </lineage>
</organism>
<name>A0A2T7A697_TUBBO</name>
<dbReference type="AlphaFoldDB" id="A0A2T7A697"/>
<sequence length="273" mass="29528">MKLSLIPFLAFATLSATKPTPTAESKVFLCSDSTAAEYGPQTTGIQGFGYYLYPFFTSTFVNRARGGRSTRSFINEGLWTQLLNLTSPGDYVVIEMGHNDGGTPGTGGDVGKDRAVLSGVGEETVVVKNSTGKDEVVRTFGSYLRQMIADLRAIGATPVLSGMVPLMRWNDGNTTLQKTWRFTEYSREVSKTENVLFLNHTAYSVARFQELGYAEAKKMFPNDDTHTNSVGAKVNAESFVTSILCADGPNAASFRETLSKNATEIGYGCLGVA</sequence>
<evidence type="ECO:0000313" key="5">
    <source>
        <dbReference type="EMBL" id="PUU83254.1"/>
    </source>
</evidence>
<evidence type="ECO:0000256" key="3">
    <source>
        <dbReference type="SAM" id="SignalP"/>
    </source>
</evidence>
<dbReference type="PANTHER" id="PTHR43695">
    <property type="entry name" value="PUTATIVE (AFU_ORTHOLOGUE AFUA_2G17250)-RELATED"/>
    <property type="match status" value="1"/>
</dbReference>
<keyword evidence="2" id="KW-0378">Hydrolase</keyword>
<feature type="chain" id="PRO_5015599335" evidence="3">
    <location>
        <begin position="17"/>
        <end position="273"/>
    </location>
</feature>
<dbReference type="InterPro" id="IPR037459">
    <property type="entry name" value="RhgT-like"/>
</dbReference>
<dbReference type="SUPFAM" id="SSF52266">
    <property type="entry name" value="SGNH hydrolase"/>
    <property type="match status" value="1"/>
</dbReference>
<dbReference type="Gene3D" id="3.40.50.1110">
    <property type="entry name" value="SGNH hydrolase"/>
    <property type="match status" value="1"/>
</dbReference>
<comment type="caution">
    <text evidence="5">The sequence shown here is derived from an EMBL/GenBank/DDBJ whole genome shotgun (WGS) entry which is preliminary data.</text>
</comment>
<feature type="signal peptide" evidence="3">
    <location>
        <begin position="1"/>
        <end position="16"/>
    </location>
</feature>
<keyword evidence="3" id="KW-0732">Signal</keyword>
<dbReference type="Pfam" id="PF13472">
    <property type="entry name" value="Lipase_GDSL_2"/>
    <property type="match status" value="1"/>
</dbReference>
<proteinExistence type="inferred from homology"/>
<keyword evidence="6" id="KW-1185">Reference proteome</keyword>
<protein>
    <submittedName>
        <fullName evidence="5">Rhamnogalacturonan acetylesterase</fullName>
    </submittedName>
</protein>
<gene>
    <name evidence="5" type="ORF">B9Z19DRAFT_1098789</name>
</gene>
<evidence type="ECO:0000313" key="6">
    <source>
        <dbReference type="Proteomes" id="UP000244722"/>
    </source>
</evidence>
<reference evidence="5 6" key="1">
    <citation type="submission" date="2017-04" db="EMBL/GenBank/DDBJ databases">
        <title>Draft genome sequence of Tuber borchii Vittad., a whitish edible truffle.</title>
        <authorList>
            <consortium name="DOE Joint Genome Institute"/>
            <person name="Murat C."/>
            <person name="Kuo A."/>
            <person name="Barry K.W."/>
            <person name="Clum A."/>
            <person name="Dockter R.B."/>
            <person name="Fauchery L."/>
            <person name="Iotti M."/>
            <person name="Kohler A."/>
            <person name="Labutti K."/>
            <person name="Lindquist E.A."/>
            <person name="Lipzen A."/>
            <person name="Ohm R.A."/>
            <person name="Wang M."/>
            <person name="Grigoriev I.V."/>
            <person name="Zambonelli A."/>
            <person name="Martin F.M."/>
        </authorList>
    </citation>
    <scope>NUCLEOTIDE SEQUENCE [LARGE SCALE GENOMIC DNA]</scope>
    <source>
        <strain evidence="5 6">Tbo3840</strain>
    </source>
</reference>